<dbReference type="Pfam" id="PF03140">
    <property type="entry name" value="DUF247"/>
    <property type="match status" value="2"/>
</dbReference>
<protein>
    <submittedName>
        <fullName evidence="3">Uncharacterized protein</fullName>
    </submittedName>
</protein>
<evidence type="ECO:0000313" key="3">
    <source>
        <dbReference type="EMBL" id="KAG8388253.1"/>
    </source>
</evidence>
<feature type="region of interest" description="Disordered" evidence="1">
    <location>
        <begin position="141"/>
        <end position="162"/>
    </location>
</feature>
<accession>A0AAV6Y9U4</accession>
<evidence type="ECO:0000256" key="1">
    <source>
        <dbReference type="SAM" id="MobiDB-lite"/>
    </source>
</evidence>
<dbReference type="PANTHER" id="PTHR31170">
    <property type="entry name" value="BNAC04G53230D PROTEIN"/>
    <property type="match status" value="1"/>
</dbReference>
<gene>
    <name evidence="3" type="ORF">BUALT_Bualt02G0106500</name>
</gene>
<evidence type="ECO:0000313" key="4">
    <source>
        <dbReference type="Proteomes" id="UP000826271"/>
    </source>
</evidence>
<keyword evidence="4" id="KW-1185">Reference proteome</keyword>
<reference evidence="3" key="1">
    <citation type="submission" date="2019-10" db="EMBL/GenBank/DDBJ databases">
        <authorList>
            <person name="Zhang R."/>
            <person name="Pan Y."/>
            <person name="Wang J."/>
            <person name="Ma R."/>
            <person name="Yu S."/>
        </authorList>
    </citation>
    <scope>NUCLEOTIDE SEQUENCE</scope>
    <source>
        <strain evidence="3">LA-IB0</strain>
        <tissue evidence="3">Leaf</tissue>
    </source>
</reference>
<sequence length="339" mass="38620">MSSSHPYMNTTSNPSFDEQRWIIHIRRSLEEDHDQVSDIAVSIFDIPKTLMLISPESYVPQLVALGPYHYSTPKPYEMERKMLEFRQGSDDLLYSMLMGFCKEILPFTMIQENPSVHQGMGFAPLLDFLYHLIVPKLEGSSEITSEEKEEKTKQGNENCDLNKPPLMEEIAIPSVTELSSAGIKFSVTNSGIFGINFDEKMATFYLPTIILNANTEVATRNLVAYEACNASGPLIFNRYTELMNGIIDSEDDAKLLREQGFILNHYKSDQDVANLWNGMSKSIRLTKVLLLDKVIEDVNNYYNGSWKVRIGKFMARNVFGSWQSLTLMAAILLLFFIYN</sequence>
<name>A0AAV6Y9U4_9LAMI</name>
<proteinExistence type="predicted"/>
<keyword evidence="2" id="KW-0472">Membrane</keyword>
<dbReference type="Proteomes" id="UP000826271">
    <property type="component" value="Unassembled WGS sequence"/>
</dbReference>
<keyword evidence="2" id="KW-0812">Transmembrane</keyword>
<organism evidence="3 4">
    <name type="scientific">Buddleja alternifolia</name>
    <dbReference type="NCBI Taxonomy" id="168488"/>
    <lineage>
        <taxon>Eukaryota</taxon>
        <taxon>Viridiplantae</taxon>
        <taxon>Streptophyta</taxon>
        <taxon>Embryophyta</taxon>
        <taxon>Tracheophyta</taxon>
        <taxon>Spermatophyta</taxon>
        <taxon>Magnoliopsida</taxon>
        <taxon>eudicotyledons</taxon>
        <taxon>Gunneridae</taxon>
        <taxon>Pentapetalae</taxon>
        <taxon>asterids</taxon>
        <taxon>lamiids</taxon>
        <taxon>Lamiales</taxon>
        <taxon>Scrophulariaceae</taxon>
        <taxon>Buddlejeae</taxon>
        <taxon>Buddleja</taxon>
    </lineage>
</organism>
<feature type="transmembrane region" description="Helical" evidence="2">
    <location>
        <begin position="319"/>
        <end position="338"/>
    </location>
</feature>
<evidence type="ECO:0000256" key="2">
    <source>
        <dbReference type="SAM" id="Phobius"/>
    </source>
</evidence>
<keyword evidence="2" id="KW-1133">Transmembrane helix</keyword>
<comment type="caution">
    <text evidence="3">The sequence shown here is derived from an EMBL/GenBank/DDBJ whole genome shotgun (WGS) entry which is preliminary data.</text>
</comment>
<dbReference type="EMBL" id="WHWC01000002">
    <property type="protein sequence ID" value="KAG8388253.1"/>
    <property type="molecule type" value="Genomic_DNA"/>
</dbReference>
<feature type="compositionally biased region" description="Basic and acidic residues" evidence="1">
    <location>
        <begin position="145"/>
        <end position="154"/>
    </location>
</feature>
<dbReference type="InterPro" id="IPR004158">
    <property type="entry name" value="DUF247_pln"/>
</dbReference>
<dbReference type="AlphaFoldDB" id="A0AAV6Y9U4"/>
<dbReference type="PANTHER" id="PTHR31170:SF25">
    <property type="entry name" value="BNAA09G04570D PROTEIN"/>
    <property type="match status" value="1"/>
</dbReference>